<dbReference type="InterPro" id="IPR003737">
    <property type="entry name" value="GlcNAc_PI_deacetylase-related"/>
</dbReference>
<protein>
    <submittedName>
        <fullName evidence="1">PIG-L family deacetylase</fullName>
    </submittedName>
</protein>
<dbReference type="RefSeq" id="WP_345541351.1">
    <property type="nucleotide sequence ID" value="NZ_BAABGJ010000080.1"/>
</dbReference>
<proteinExistence type="predicted"/>
<dbReference type="EMBL" id="BAABGJ010000080">
    <property type="protein sequence ID" value="GAA4356606.1"/>
    <property type="molecule type" value="Genomic_DNA"/>
</dbReference>
<keyword evidence="2" id="KW-1185">Reference proteome</keyword>
<dbReference type="Gene3D" id="3.40.50.10320">
    <property type="entry name" value="LmbE-like"/>
    <property type="match status" value="1"/>
</dbReference>
<gene>
    <name evidence="1" type="ORF">GCM10023165_49800</name>
</gene>
<dbReference type="Proteomes" id="UP001500975">
    <property type="component" value="Unassembled WGS sequence"/>
</dbReference>
<sequence length="251" mass="26868">MDAVRPRISPDGTPESAWAAWPGLGQLREVGAREIVPPGARAVVVAPHPDDEVLMVGGLLAQLARGTADIQVIAVTDGSASHGGSRIWPPARLRQERPKESQAALRCLGVAGLPLRLDLPDGGLMARRACLAQRLAASIEATDVVFTTWHGDGHPDHEATALACQAAAAARGARLIEVPVWAWNWAHPGDPRLPWRHALRLPLDSDATRRKRLAVQAFTSQIVPDRSTGAAPILGADMLERAARPYEVLFP</sequence>
<organism evidence="1 2">
    <name type="scientific">Variovorax defluvii</name>
    <dbReference type="NCBI Taxonomy" id="913761"/>
    <lineage>
        <taxon>Bacteria</taxon>
        <taxon>Pseudomonadati</taxon>
        <taxon>Pseudomonadota</taxon>
        <taxon>Betaproteobacteria</taxon>
        <taxon>Burkholderiales</taxon>
        <taxon>Comamonadaceae</taxon>
        <taxon>Variovorax</taxon>
    </lineage>
</organism>
<dbReference type="PANTHER" id="PTHR12993">
    <property type="entry name" value="N-ACETYLGLUCOSAMINYL-PHOSPHATIDYLINOSITOL DE-N-ACETYLASE-RELATED"/>
    <property type="match status" value="1"/>
</dbReference>
<evidence type="ECO:0000313" key="2">
    <source>
        <dbReference type="Proteomes" id="UP001500975"/>
    </source>
</evidence>
<dbReference type="InterPro" id="IPR024078">
    <property type="entry name" value="LmbE-like_dom_sf"/>
</dbReference>
<dbReference type="PANTHER" id="PTHR12993:SF29">
    <property type="entry name" value="BLR3841 PROTEIN"/>
    <property type="match status" value="1"/>
</dbReference>
<dbReference type="Pfam" id="PF02585">
    <property type="entry name" value="PIG-L"/>
    <property type="match status" value="1"/>
</dbReference>
<name>A0ABP8IDK1_9BURK</name>
<comment type="caution">
    <text evidence="1">The sequence shown here is derived from an EMBL/GenBank/DDBJ whole genome shotgun (WGS) entry which is preliminary data.</text>
</comment>
<accession>A0ABP8IDK1</accession>
<reference evidence="2" key="1">
    <citation type="journal article" date="2019" name="Int. J. Syst. Evol. Microbiol.">
        <title>The Global Catalogue of Microorganisms (GCM) 10K type strain sequencing project: providing services to taxonomists for standard genome sequencing and annotation.</title>
        <authorList>
            <consortium name="The Broad Institute Genomics Platform"/>
            <consortium name="The Broad Institute Genome Sequencing Center for Infectious Disease"/>
            <person name="Wu L."/>
            <person name="Ma J."/>
        </authorList>
    </citation>
    <scope>NUCLEOTIDE SEQUENCE [LARGE SCALE GENOMIC DNA]</scope>
    <source>
        <strain evidence="2">JCM 17804</strain>
    </source>
</reference>
<evidence type="ECO:0000313" key="1">
    <source>
        <dbReference type="EMBL" id="GAA4356606.1"/>
    </source>
</evidence>
<dbReference type="SUPFAM" id="SSF102588">
    <property type="entry name" value="LmbE-like"/>
    <property type="match status" value="1"/>
</dbReference>